<feature type="transmembrane region" description="Helical" evidence="10">
    <location>
        <begin position="38"/>
        <end position="60"/>
    </location>
</feature>
<comment type="caution">
    <text evidence="11">The sequence shown here is derived from an EMBL/GenBank/DDBJ whole genome shotgun (WGS) entry which is preliminary data.</text>
</comment>
<evidence type="ECO:0000256" key="3">
    <source>
        <dbReference type="ARBA" id="ARBA00022449"/>
    </source>
</evidence>
<evidence type="ECO:0000256" key="4">
    <source>
        <dbReference type="ARBA" id="ARBA00022475"/>
    </source>
</evidence>
<organism evidence="11 12">
    <name type="scientific">Candidatus Abyssobacteria bacterium SURF_17</name>
    <dbReference type="NCBI Taxonomy" id="2093361"/>
    <lineage>
        <taxon>Bacteria</taxon>
        <taxon>Pseudomonadati</taxon>
        <taxon>Candidatus Hydrogenedentota</taxon>
        <taxon>Candidatus Abyssobacteria</taxon>
    </lineage>
</organism>
<dbReference type="GO" id="GO:0006811">
    <property type="term" value="P:monoatomic ion transport"/>
    <property type="evidence" value="ECO:0007669"/>
    <property type="project" value="UniProtKB-KW"/>
</dbReference>
<comment type="subcellular location">
    <subcellularLocation>
        <location evidence="1">Cell membrane</location>
        <topology evidence="1">Multi-pass membrane protein</topology>
    </subcellularLocation>
</comment>
<evidence type="ECO:0000256" key="6">
    <source>
        <dbReference type="ARBA" id="ARBA00022989"/>
    </source>
</evidence>
<dbReference type="GO" id="GO:0042910">
    <property type="term" value="F:xenobiotic transmembrane transporter activity"/>
    <property type="evidence" value="ECO:0007669"/>
    <property type="project" value="InterPro"/>
</dbReference>
<evidence type="ECO:0000256" key="2">
    <source>
        <dbReference type="ARBA" id="ARBA00022448"/>
    </source>
</evidence>
<evidence type="ECO:0000313" key="12">
    <source>
        <dbReference type="Proteomes" id="UP000285961"/>
    </source>
</evidence>
<dbReference type="GO" id="GO:0015297">
    <property type="term" value="F:antiporter activity"/>
    <property type="evidence" value="ECO:0007669"/>
    <property type="project" value="UniProtKB-KW"/>
</dbReference>
<feature type="transmembrane region" description="Helical" evidence="10">
    <location>
        <begin position="293"/>
        <end position="322"/>
    </location>
</feature>
<dbReference type="AlphaFoldDB" id="A0A419EWG3"/>
<dbReference type="PIRSF" id="PIRSF006603">
    <property type="entry name" value="DinF"/>
    <property type="match status" value="1"/>
</dbReference>
<evidence type="ECO:0000256" key="10">
    <source>
        <dbReference type="SAM" id="Phobius"/>
    </source>
</evidence>
<feature type="transmembrane region" description="Helical" evidence="10">
    <location>
        <begin position="343"/>
        <end position="366"/>
    </location>
</feature>
<keyword evidence="4" id="KW-1003">Cell membrane</keyword>
<gene>
    <name evidence="11" type="ORF">C4532_11690</name>
</gene>
<feature type="transmembrane region" description="Helical" evidence="10">
    <location>
        <begin position="152"/>
        <end position="173"/>
    </location>
</feature>
<dbReference type="PANTHER" id="PTHR43298:SF2">
    <property type="entry name" value="FMN_FAD EXPORTER YEEO-RELATED"/>
    <property type="match status" value="1"/>
</dbReference>
<keyword evidence="6 10" id="KW-1133">Transmembrane helix</keyword>
<evidence type="ECO:0000256" key="7">
    <source>
        <dbReference type="ARBA" id="ARBA00023065"/>
    </source>
</evidence>
<feature type="transmembrane region" description="Helical" evidence="10">
    <location>
        <begin position="80"/>
        <end position="99"/>
    </location>
</feature>
<dbReference type="NCBIfam" id="TIGR00797">
    <property type="entry name" value="matE"/>
    <property type="match status" value="1"/>
</dbReference>
<dbReference type="InterPro" id="IPR050222">
    <property type="entry name" value="MATE_MdtK"/>
</dbReference>
<feature type="transmembrane region" description="Helical" evidence="10">
    <location>
        <begin position="185"/>
        <end position="207"/>
    </location>
</feature>
<feature type="transmembrane region" description="Helical" evidence="10">
    <location>
        <begin position="260"/>
        <end position="281"/>
    </location>
</feature>
<sequence>MRINSHLQKSAVNAEARDSLLSSTPTSPRSDRMHILSLAWPVIINNILLTFVWMVDMIMVGRLGPTAVAAVGVSGQMFNMVMAITLAVTTGTIALVARFTGAREKEKANTVLGQSLLMGAVFSVVLMLPGLAGSEHFFRLFGAEASVAEIGVPYLRIVLAGTIFLVIALVSSSALRGAGDTKTPLIISVAANLIHVVLNYALIFGKFGMPRLEVTGCGIATATTFVLEALAFLVLLRRGNLALSLPKRMFAVEKDIAKKTLRIGTPSAIEQGIMQLGYLWYLAIITRYGTEPLAAYTIGVNIMSLSFMPGFGFSVAASALVGQHLGAKEGGLAASKGRECVRIALWAMSAIGVVLFLAARPIALVYVTDARVVELTALFVRILAVCQPAMALHMTLAGALVGAADTRWPLYASFIGMYFIRIPLALFAAYGLGLSITWIWLIILADHYGKSAVLIFRFLSGKWRQIAI</sequence>
<protein>
    <recommendedName>
        <fullName evidence="9">Multidrug-efflux transporter</fullName>
    </recommendedName>
</protein>
<keyword evidence="8 10" id="KW-0472">Membrane</keyword>
<keyword evidence="5 10" id="KW-0812">Transmembrane</keyword>
<name>A0A419EWG3_9BACT</name>
<keyword evidence="3" id="KW-0050">Antiport</keyword>
<evidence type="ECO:0000256" key="9">
    <source>
        <dbReference type="ARBA" id="ARBA00031636"/>
    </source>
</evidence>
<feature type="transmembrane region" description="Helical" evidence="10">
    <location>
        <begin position="378"/>
        <end position="403"/>
    </location>
</feature>
<keyword evidence="7" id="KW-0406">Ion transport</keyword>
<evidence type="ECO:0000256" key="1">
    <source>
        <dbReference type="ARBA" id="ARBA00004651"/>
    </source>
</evidence>
<dbReference type="Proteomes" id="UP000285961">
    <property type="component" value="Unassembled WGS sequence"/>
</dbReference>
<evidence type="ECO:0000313" key="11">
    <source>
        <dbReference type="EMBL" id="RJP69008.1"/>
    </source>
</evidence>
<proteinExistence type="predicted"/>
<feature type="transmembrane region" description="Helical" evidence="10">
    <location>
        <begin position="111"/>
        <end position="132"/>
    </location>
</feature>
<dbReference type="CDD" id="cd13137">
    <property type="entry name" value="MATE_NorM_like"/>
    <property type="match status" value="1"/>
</dbReference>
<accession>A0A419EWG3</accession>
<evidence type="ECO:0000256" key="5">
    <source>
        <dbReference type="ARBA" id="ARBA00022692"/>
    </source>
</evidence>
<evidence type="ECO:0000256" key="8">
    <source>
        <dbReference type="ARBA" id="ARBA00023136"/>
    </source>
</evidence>
<dbReference type="EMBL" id="QZKI01000087">
    <property type="protein sequence ID" value="RJP69008.1"/>
    <property type="molecule type" value="Genomic_DNA"/>
</dbReference>
<dbReference type="InterPro" id="IPR048279">
    <property type="entry name" value="MdtK-like"/>
</dbReference>
<dbReference type="GO" id="GO:0005886">
    <property type="term" value="C:plasma membrane"/>
    <property type="evidence" value="ECO:0007669"/>
    <property type="project" value="UniProtKB-SubCell"/>
</dbReference>
<dbReference type="PANTHER" id="PTHR43298">
    <property type="entry name" value="MULTIDRUG RESISTANCE PROTEIN NORM-RELATED"/>
    <property type="match status" value="1"/>
</dbReference>
<keyword evidence="2" id="KW-0813">Transport</keyword>
<dbReference type="Pfam" id="PF01554">
    <property type="entry name" value="MatE"/>
    <property type="match status" value="2"/>
</dbReference>
<feature type="transmembrane region" description="Helical" evidence="10">
    <location>
        <begin position="219"/>
        <end position="239"/>
    </location>
</feature>
<dbReference type="InterPro" id="IPR002528">
    <property type="entry name" value="MATE_fam"/>
</dbReference>
<reference evidence="11 12" key="1">
    <citation type="journal article" date="2017" name="ISME J.">
        <title>Energy and carbon metabolisms in a deep terrestrial subsurface fluid microbial community.</title>
        <authorList>
            <person name="Momper L."/>
            <person name="Jungbluth S.P."/>
            <person name="Lee M.D."/>
            <person name="Amend J.P."/>
        </authorList>
    </citation>
    <scope>NUCLEOTIDE SEQUENCE [LARGE SCALE GENOMIC DNA]</scope>
    <source>
        <strain evidence="11">SURF_17</strain>
    </source>
</reference>